<name>X1MC19_9ZZZZ</name>
<organism evidence="1">
    <name type="scientific">marine sediment metagenome</name>
    <dbReference type="NCBI Taxonomy" id="412755"/>
    <lineage>
        <taxon>unclassified sequences</taxon>
        <taxon>metagenomes</taxon>
        <taxon>ecological metagenomes</taxon>
    </lineage>
</organism>
<accession>X1MC19</accession>
<dbReference type="Gene3D" id="1.10.357.40">
    <property type="entry name" value="YbiA-like"/>
    <property type="match status" value="1"/>
</dbReference>
<proteinExistence type="predicted"/>
<evidence type="ECO:0000313" key="1">
    <source>
        <dbReference type="EMBL" id="GAI29197.1"/>
    </source>
</evidence>
<sequence>MRKRKTIKEFRGKHNNFLSNFWFCKVEYQGIVYPSVEHGYQACKTLSIRKRKIIAQLSTPQA</sequence>
<gene>
    <name evidence="1" type="ORF">S06H3_26467</name>
</gene>
<comment type="caution">
    <text evidence="1">The sequence shown here is derived from an EMBL/GenBank/DDBJ whole genome shotgun (WGS) entry which is preliminary data.</text>
</comment>
<feature type="non-terminal residue" evidence="1">
    <location>
        <position position="62"/>
    </location>
</feature>
<dbReference type="AlphaFoldDB" id="X1MC19"/>
<protein>
    <submittedName>
        <fullName evidence="1">Uncharacterized protein</fullName>
    </submittedName>
</protein>
<dbReference type="InterPro" id="IPR037238">
    <property type="entry name" value="YbiA-like_sf"/>
</dbReference>
<reference evidence="1" key="1">
    <citation type="journal article" date="2014" name="Front. Microbiol.">
        <title>High frequency of phylogenetically diverse reductive dehalogenase-homologous genes in deep subseafloor sedimentary metagenomes.</title>
        <authorList>
            <person name="Kawai M."/>
            <person name="Futagami T."/>
            <person name="Toyoda A."/>
            <person name="Takaki Y."/>
            <person name="Nishi S."/>
            <person name="Hori S."/>
            <person name="Arai W."/>
            <person name="Tsubouchi T."/>
            <person name="Morono Y."/>
            <person name="Uchiyama I."/>
            <person name="Ito T."/>
            <person name="Fujiyama A."/>
            <person name="Inagaki F."/>
            <person name="Takami H."/>
        </authorList>
    </citation>
    <scope>NUCLEOTIDE SEQUENCE</scope>
    <source>
        <strain evidence="1">Expedition CK06-06</strain>
    </source>
</reference>
<dbReference type="EMBL" id="BARV01015303">
    <property type="protein sequence ID" value="GAI29197.1"/>
    <property type="molecule type" value="Genomic_DNA"/>
</dbReference>
<dbReference type="SUPFAM" id="SSF143990">
    <property type="entry name" value="YbiA-like"/>
    <property type="match status" value="1"/>
</dbReference>